<evidence type="ECO:0000256" key="1">
    <source>
        <dbReference type="SAM" id="Phobius"/>
    </source>
</evidence>
<gene>
    <name evidence="2" type="ORF">MERR_LOCUS26683</name>
</gene>
<evidence type="ECO:0000313" key="3">
    <source>
        <dbReference type="Proteomes" id="UP000467841"/>
    </source>
</evidence>
<dbReference type="EMBL" id="CACVBM020001210">
    <property type="protein sequence ID" value="CAA7039448.1"/>
    <property type="molecule type" value="Genomic_DNA"/>
</dbReference>
<feature type="transmembrane region" description="Helical" evidence="1">
    <location>
        <begin position="162"/>
        <end position="188"/>
    </location>
</feature>
<evidence type="ECO:0000313" key="2">
    <source>
        <dbReference type="EMBL" id="CAA7039448.1"/>
    </source>
</evidence>
<keyword evidence="1" id="KW-0472">Membrane</keyword>
<keyword evidence="3" id="KW-1185">Reference proteome</keyword>
<feature type="transmembrane region" description="Helical" evidence="1">
    <location>
        <begin position="252"/>
        <end position="271"/>
    </location>
</feature>
<dbReference type="AlphaFoldDB" id="A0A6D2JHM4"/>
<protein>
    <submittedName>
        <fullName evidence="2">Uncharacterized protein</fullName>
    </submittedName>
</protein>
<dbReference type="PANTHER" id="PTHR35095">
    <property type="entry name" value="OS05G0143300 PROTEIN"/>
    <property type="match status" value="1"/>
</dbReference>
<dbReference type="OrthoDB" id="1918704at2759"/>
<keyword evidence="1" id="KW-0812">Transmembrane</keyword>
<organism evidence="2 3">
    <name type="scientific">Microthlaspi erraticum</name>
    <dbReference type="NCBI Taxonomy" id="1685480"/>
    <lineage>
        <taxon>Eukaryota</taxon>
        <taxon>Viridiplantae</taxon>
        <taxon>Streptophyta</taxon>
        <taxon>Embryophyta</taxon>
        <taxon>Tracheophyta</taxon>
        <taxon>Spermatophyta</taxon>
        <taxon>Magnoliopsida</taxon>
        <taxon>eudicotyledons</taxon>
        <taxon>Gunneridae</taxon>
        <taxon>Pentapetalae</taxon>
        <taxon>rosids</taxon>
        <taxon>malvids</taxon>
        <taxon>Brassicales</taxon>
        <taxon>Brassicaceae</taxon>
        <taxon>Coluteocarpeae</taxon>
        <taxon>Microthlaspi</taxon>
    </lineage>
</organism>
<proteinExistence type="predicted"/>
<sequence>MASHSYSTLGFGLVQEIGSNEIIKSRAYLVNPGGRKPEIKPENSCSLKLHHSEPWKPFCSLRKSNHFVEFDSAMMKHRFLDVHGMCLSSDEVDLDTESLEKTRVKPSSKKQNQKIRDGENDHYRRYTLHPCEILLSLMFSNEEHRQITMRSLRKSGGDLSEFLTQLSVSFAGTGLAVFLSVACCFASRRLLFWADKVFDSGQGLFDSGLGLSLVLLSWAVTRLKKAIVLVSRRKGIKYAESANRVERRIKDVYFGAAMVFVMIVRRIDWMLR</sequence>
<reference evidence="2" key="1">
    <citation type="submission" date="2020-01" db="EMBL/GenBank/DDBJ databases">
        <authorList>
            <person name="Mishra B."/>
        </authorList>
    </citation>
    <scope>NUCLEOTIDE SEQUENCE [LARGE SCALE GENOMIC DNA]</scope>
</reference>
<comment type="caution">
    <text evidence="2">The sequence shown here is derived from an EMBL/GenBank/DDBJ whole genome shotgun (WGS) entry which is preliminary data.</text>
</comment>
<keyword evidence="1" id="KW-1133">Transmembrane helix</keyword>
<dbReference type="PANTHER" id="PTHR35095:SF3">
    <property type="entry name" value="F15K9.6"/>
    <property type="match status" value="1"/>
</dbReference>
<accession>A0A6D2JHM4</accession>
<name>A0A6D2JHM4_9BRAS</name>
<dbReference type="Proteomes" id="UP000467841">
    <property type="component" value="Unassembled WGS sequence"/>
</dbReference>